<dbReference type="InterPro" id="IPR050085">
    <property type="entry name" value="AGPR"/>
</dbReference>
<dbReference type="GO" id="GO:0006526">
    <property type="term" value="P:L-arginine biosynthetic process"/>
    <property type="evidence" value="ECO:0007669"/>
    <property type="project" value="UniProtKB-UniRule"/>
</dbReference>
<dbReference type="EMBL" id="FOOY01000006">
    <property type="protein sequence ID" value="SFG20861.1"/>
    <property type="molecule type" value="Genomic_DNA"/>
</dbReference>
<protein>
    <recommendedName>
        <fullName evidence="6">N-acetyl-gamma-glutamyl-phosphate reductase</fullName>
        <shortName evidence="6">AGPR</shortName>
        <ecNumber evidence="6">1.2.1.38</ecNumber>
    </recommendedName>
    <alternativeName>
        <fullName evidence="6">N-acetyl-glutamate semialdehyde dehydrogenase</fullName>
        <shortName evidence="6">NAGSA dehydrogenase</shortName>
    </alternativeName>
</protein>
<dbReference type="EC" id="1.2.1.38" evidence="6"/>
<dbReference type="CDD" id="cd23935">
    <property type="entry name" value="AGPR_2_C"/>
    <property type="match status" value="1"/>
</dbReference>
<dbReference type="PANTHER" id="PTHR32338">
    <property type="entry name" value="N-ACETYL-GAMMA-GLUTAMYL-PHOSPHATE REDUCTASE, CHLOROPLASTIC-RELATED-RELATED"/>
    <property type="match status" value="1"/>
</dbReference>
<comment type="subcellular location">
    <subcellularLocation>
        <location evidence="6">Cytoplasm</location>
    </subcellularLocation>
</comment>
<keyword evidence="1 6" id="KW-0963">Cytoplasm</keyword>
<keyword evidence="5 6" id="KW-0560">Oxidoreductase</keyword>
<keyword evidence="3 6" id="KW-0028">Amino-acid biosynthesis</keyword>
<dbReference type="Proteomes" id="UP000198752">
    <property type="component" value="Unassembled WGS sequence"/>
</dbReference>
<evidence type="ECO:0000256" key="3">
    <source>
        <dbReference type="ARBA" id="ARBA00022605"/>
    </source>
</evidence>
<dbReference type="NCBIfam" id="TIGR01851">
    <property type="entry name" value="argC_other"/>
    <property type="match status" value="1"/>
</dbReference>
<keyword evidence="4 6" id="KW-0521">NADP</keyword>
<dbReference type="InterPro" id="IPR036291">
    <property type="entry name" value="NAD(P)-bd_dom_sf"/>
</dbReference>
<dbReference type="SUPFAM" id="SSF51735">
    <property type="entry name" value="NAD(P)-binding Rossmann-fold domains"/>
    <property type="match status" value="1"/>
</dbReference>
<dbReference type="AlphaFoldDB" id="A0A1I2Q5G0"/>
<comment type="catalytic activity">
    <reaction evidence="6">
        <text>N-acetyl-L-glutamate 5-semialdehyde + phosphate + NADP(+) = N-acetyl-L-glutamyl 5-phosphate + NADPH + H(+)</text>
        <dbReference type="Rhea" id="RHEA:21588"/>
        <dbReference type="ChEBI" id="CHEBI:15378"/>
        <dbReference type="ChEBI" id="CHEBI:29123"/>
        <dbReference type="ChEBI" id="CHEBI:43474"/>
        <dbReference type="ChEBI" id="CHEBI:57783"/>
        <dbReference type="ChEBI" id="CHEBI:57936"/>
        <dbReference type="ChEBI" id="CHEBI:58349"/>
        <dbReference type="EC" id="1.2.1.38"/>
    </reaction>
</comment>
<dbReference type="PANTHER" id="PTHR32338:SF10">
    <property type="entry name" value="N-ACETYL-GAMMA-GLUTAMYL-PHOSPHATE REDUCTASE, CHLOROPLASTIC-RELATED"/>
    <property type="match status" value="1"/>
</dbReference>
<reference evidence="9" key="1">
    <citation type="submission" date="2016-10" db="EMBL/GenBank/DDBJ databases">
        <authorList>
            <person name="Varghese N."/>
            <person name="Submissions S."/>
        </authorList>
    </citation>
    <scope>NUCLEOTIDE SEQUENCE [LARGE SCALE GENOMIC DNA]</scope>
    <source>
        <strain evidence="9">ATCC 700379</strain>
    </source>
</reference>
<evidence type="ECO:0000313" key="8">
    <source>
        <dbReference type="EMBL" id="SFG20861.1"/>
    </source>
</evidence>
<gene>
    <name evidence="6" type="primary">argC</name>
    <name evidence="8" type="ORF">SAMN02982927_00969</name>
</gene>
<evidence type="ECO:0000256" key="4">
    <source>
        <dbReference type="ARBA" id="ARBA00022857"/>
    </source>
</evidence>
<evidence type="ECO:0000256" key="2">
    <source>
        <dbReference type="ARBA" id="ARBA00022571"/>
    </source>
</evidence>
<dbReference type="Gene3D" id="3.30.360.10">
    <property type="entry name" value="Dihydrodipicolinate Reductase, domain 2"/>
    <property type="match status" value="1"/>
</dbReference>
<evidence type="ECO:0000256" key="5">
    <source>
        <dbReference type="ARBA" id="ARBA00023002"/>
    </source>
</evidence>
<comment type="function">
    <text evidence="6">Catalyzes the NADPH-dependent reduction of N-acetyl-5-glutamyl phosphate to yield N-acetyl-L-glutamate 5-semialdehyde.</text>
</comment>
<evidence type="ECO:0000259" key="7">
    <source>
        <dbReference type="SMART" id="SM00859"/>
    </source>
</evidence>
<feature type="domain" description="Semialdehyde dehydrogenase NAD-binding" evidence="7">
    <location>
        <begin position="3"/>
        <end position="104"/>
    </location>
</feature>
<dbReference type="STRING" id="269670.SAMN02982927_00969"/>
<comment type="similarity">
    <text evidence="6">Belongs to the NAGSA dehydrogenase family. Type 2 subfamily.</text>
</comment>
<keyword evidence="9" id="KW-1185">Reference proteome</keyword>
<sequence length="314" mass="35028">MYCVYVDGQYGTTGLKIKDYLSKHQNVQILTIDYEKRRDPETRKKYMNEADIVFLCLPDQAAKEAVKLIENSETRIIDASSAHRIDDDWAYGIPELGPTQRDRIKNSKRVSVPGCHATAAILALSPLVKGGIVPKNYPAAIFSVTGYSGGGKDVIAKYESGNRDRHLDIPRHYALSQNHKHLPEIQKYAGLDDKPMLIPVICDYYKGLAVSIPLFSNKLAKDHSPEEIRHFLANYYSGEPFVNVMPNETEGFLEDGSFDITACNDTNRAELFVLGNDDRIMLMTRLDNLGKGASGAAIQCMNIMLEIPEQTGLV</sequence>
<accession>A0A1I2Q5G0</accession>
<organism evidence="8 9">
    <name type="scientific">Sporolactobacillus nakayamae</name>
    <dbReference type="NCBI Taxonomy" id="269670"/>
    <lineage>
        <taxon>Bacteria</taxon>
        <taxon>Bacillati</taxon>
        <taxon>Bacillota</taxon>
        <taxon>Bacilli</taxon>
        <taxon>Bacillales</taxon>
        <taxon>Sporolactobacillaceae</taxon>
        <taxon>Sporolactobacillus</taxon>
    </lineage>
</organism>
<dbReference type="HAMAP" id="MF_01110">
    <property type="entry name" value="ArgC_type2"/>
    <property type="match status" value="1"/>
</dbReference>
<dbReference type="InterPro" id="IPR058924">
    <property type="entry name" value="AGPR_dimerisation_dom"/>
</dbReference>
<dbReference type="InterPro" id="IPR010136">
    <property type="entry name" value="AGPR_type-2"/>
</dbReference>
<dbReference type="Gene3D" id="3.40.50.720">
    <property type="entry name" value="NAD(P)-binding Rossmann-like Domain"/>
    <property type="match status" value="1"/>
</dbReference>
<name>A0A1I2Q5G0_9BACL</name>
<dbReference type="Pfam" id="PF22698">
    <property type="entry name" value="Semialdhyde_dhC_1"/>
    <property type="match status" value="1"/>
</dbReference>
<comment type="pathway">
    <text evidence="6">Amino-acid biosynthesis; L-arginine biosynthesis; N(2)-acetyl-L-ornithine from L-glutamate: step 3/4.</text>
</comment>
<evidence type="ECO:0000313" key="9">
    <source>
        <dbReference type="Proteomes" id="UP000198752"/>
    </source>
</evidence>
<proteinExistence type="inferred from homology"/>
<dbReference type="Pfam" id="PF01118">
    <property type="entry name" value="Semialdhyde_dh"/>
    <property type="match status" value="1"/>
</dbReference>
<dbReference type="GO" id="GO:0005737">
    <property type="term" value="C:cytoplasm"/>
    <property type="evidence" value="ECO:0007669"/>
    <property type="project" value="UniProtKB-SubCell"/>
</dbReference>
<feature type="active site" evidence="6">
    <location>
        <position position="115"/>
    </location>
</feature>
<dbReference type="CDD" id="cd17896">
    <property type="entry name" value="AGPR_2_N"/>
    <property type="match status" value="1"/>
</dbReference>
<evidence type="ECO:0000256" key="1">
    <source>
        <dbReference type="ARBA" id="ARBA00022490"/>
    </source>
</evidence>
<dbReference type="RefSeq" id="WP_093670638.1">
    <property type="nucleotide sequence ID" value="NZ_FOOY01000006.1"/>
</dbReference>
<keyword evidence="2 6" id="KW-0055">Arginine biosynthesis</keyword>
<dbReference type="SMART" id="SM00859">
    <property type="entry name" value="Semialdhyde_dh"/>
    <property type="match status" value="1"/>
</dbReference>
<dbReference type="OrthoDB" id="9801289at2"/>
<dbReference type="GO" id="GO:0051287">
    <property type="term" value="F:NAD binding"/>
    <property type="evidence" value="ECO:0007669"/>
    <property type="project" value="InterPro"/>
</dbReference>
<dbReference type="SUPFAM" id="SSF55347">
    <property type="entry name" value="Glyceraldehyde-3-phosphate dehydrogenase-like, C-terminal domain"/>
    <property type="match status" value="1"/>
</dbReference>
<dbReference type="InterPro" id="IPR000534">
    <property type="entry name" value="Semialdehyde_DH_NAD-bd"/>
</dbReference>
<evidence type="ECO:0000256" key="6">
    <source>
        <dbReference type="HAMAP-Rule" id="MF_01110"/>
    </source>
</evidence>
<dbReference type="GO" id="GO:0003942">
    <property type="term" value="F:N-acetyl-gamma-glutamyl-phosphate reductase activity"/>
    <property type="evidence" value="ECO:0007669"/>
    <property type="project" value="UniProtKB-UniRule"/>
</dbReference>
<dbReference type="UniPathway" id="UPA00068">
    <property type="reaction ID" value="UER00108"/>
</dbReference>